<dbReference type="InterPro" id="IPR036249">
    <property type="entry name" value="Thioredoxin-like_sf"/>
</dbReference>
<accession>A0ABN1PHZ8</accession>
<dbReference type="Pfam" id="PF00085">
    <property type="entry name" value="Thioredoxin"/>
    <property type="match status" value="1"/>
</dbReference>
<gene>
    <name evidence="2" type="ORF">GCM10009575_030180</name>
</gene>
<dbReference type="Proteomes" id="UP001500418">
    <property type="component" value="Unassembled WGS sequence"/>
</dbReference>
<organism evidence="2 3">
    <name type="scientific">Streptomyces rhizosphaericus</name>
    <dbReference type="NCBI Taxonomy" id="114699"/>
    <lineage>
        <taxon>Bacteria</taxon>
        <taxon>Bacillati</taxon>
        <taxon>Actinomycetota</taxon>
        <taxon>Actinomycetes</taxon>
        <taxon>Kitasatosporales</taxon>
        <taxon>Streptomycetaceae</taxon>
        <taxon>Streptomyces</taxon>
        <taxon>Streptomyces violaceusniger group</taxon>
    </lineage>
</organism>
<dbReference type="CDD" id="cd02947">
    <property type="entry name" value="TRX_family"/>
    <property type="match status" value="1"/>
</dbReference>
<evidence type="ECO:0000259" key="1">
    <source>
        <dbReference type="Pfam" id="PF00085"/>
    </source>
</evidence>
<evidence type="ECO:0000313" key="2">
    <source>
        <dbReference type="EMBL" id="GAA0928512.1"/>
    </source>
</evidence>
<comment type="caution">
    <text evidence="2">The sequence shown here is derived from an EMBL/GenBank/DDBJ whole genome shotgun (WGS) entry which is preliminary data.</text>
</comment>
<keyword evidence="3" id="KW-1185">Reference proteome</keyword>
<name>A0ABN1PHZ8_9ACTN</name>
<dbReference type="PROSITE" id="PS51354">
    <property type="entry name" value="GLUTAREDOXIN_2"/>
    <property type="match status" value="1"/>
</dbReference>
<sequence>MQTGGMTGLVVCAAVLILASVVGVARAVSGGRFRARPRDGAVRLSAVELGTELGDRATLVQFSTAFCGPCRVTRRLLAEISGTVPGATHIEIDAENRLELAKRLGILRTPTVLVLDRAGRVVGRASGQPRRAEVMAAIDKATGATAASP</sequence>
<protein>
    <recommendedName>
        <fullName evidence="1">Thioredoxin domain-containing protein</fullName>
    </recommendedName>
</protein>
<dbReference type="InterPro" id="IPR013766">
    <property type="entry name" value="Thioredoxin_domain"/>
</dbReference>
<evidence type="ECO:0000313" key="3">
    <source>
        <dbReference type="Proteomes" id="UP001500418"/>
    </source>
</evidence>
<dbReference type="Gene3D" id="3.40.30.10">
    <property type="entry name" value="Glutaredoxin"/>
    <property type="match status" value="1"/>
</dbReference>
<proteinExistence type="predicted"/>
<dbReference type="EMBL" id="BAAAID010000016">
    <property type="protein sequence ID" value="GAA0928512.1"/>
    <property type="molecule type" value="Genomic_DNA"/>
</dbReference>
<reference evidence="2 3" key="1">
    <citation type="journal article" date="2019" name="Int. J. Syst. Evol. Microbiol.">
        <title>The Global Catalogue of Microorganisms (GCM) 10K type strain sequencing project: providing services to taxonomists for standard genome sequencing and annotation.</title>
        <authorList>
            <consortium name="The Broad Institute Genomics Platform"/>
            <consortium name="The Broad Institute Genome Sequencing Center for Infectious Disease"/>
            <person name="Wu L."/>
            <person name="Ma J."/>
        </authorList>
    </citation>
    <scope>NUCLEOTIDE SEQUENCE [LARGE SCALE GENOMIC DNA]</scope>
    <source>
        <strain evidence="2 3">JCM 11444</strain>
    </source>
</reference>
<feature type="domain" description="Thioredoxin" evidence="1">
    <location>
        <begin position="55"/>
        <end position="139"/>
    </location>
</feature>
<dbReference type="SUPFAM" id="SSF52833">
    <property type="entry name" value="Thioredoxin-like"/>
    <property type="match status" value="1"/>
</dbReference>